<dbReference type="Gene3D" id="1.10.10.10">
    <property type="entry name" value="Winged helix-like DNA-binding domain superfamily/Winged helix DNA-binding domain"/>
    <property type="match status" value="1"/>
</dbReference>
<dbReference type="OrthoDB" id="418495at2759"/>
<evidence type="ECO:0000256" key="1">
    <source>
        <dbReference type="SAM" id="MobiDB-lite"/>
    </source>
</evidence>
<accession>A0A9N8HE24</accession>
<dbReference type="InterPro" id="IPR036249">
    <property type="entry name" value="Thioredoxin-like_sf"/>
</dbReference>
<proteinExistence type="predicted"/>
<dbReference type="InterPro" id="IPR002109">
    <property type="entry name" value="Glutaredoxin"/>
</dbReference>
<dbReference type="Pfam" id="PF00610">
    <property type="entry name" value="DEP"/>
    <property type="match status" value="1"/>
</dbReference>
<organism evidence="3 4">
    <name type="scientific">Seminavis robusta</name>
    <dbReference type="NCBI Taxonomy" id="568900"/>
    <lineage>
        <taxon>Eukaryota</taxon>
        <taxon>Sar</taxon>
        <taxon>Stramenopiles</taxon>
        <taxon>Ochrophyta</taxon>
        <taxon>Bacillariophyta</taxon>
        <taxon>Bacillariophyceae</taxon>
        <taxon>Bacillariophycidae</taxon>
        <taxon>Naviculales</taxon>
        <taxon>Naviculaceae</taxon>
        <taxon>Seminavis</taxon>
    </lineage>
</organism>
<comment type="caution">
    <text evidence="3">The sequence shown here is derived from an EMBL/GenBank/DDBJ whole genome shotgun (WGS) entry which is preliminary data.</text>
</comment>
<feature type="region of interest" description="Disordered" evidence="1">
    <location>
        <begin position="320"/>
        <end position="387"/>
    </location>
</feature>
<evidence type="ECO:0000259" key="2">
    <source>
        <dbReference type="SMART" id="SM00049"/>
    </source>
</evidence>
<reference evidence="3" key="1">
    <citation type="submission" date="2020-06" db="EMBL/GenBank/DDBJ databases">
        <authorList>
            <consortium name="Plant Systems Biology data submission"/>
        </authorList>
    </citation>
    <scope>NUCLEOTIDE SEQUENCE</scope>
    <source>
        <strain evidence="3">D6</strain>
    </source>
</reference>
<dbReference type="PROSITE" id="PS51354">
    <property type="entry name" value="GLUTAREDOXIN_2"/>
    <property type="match status" value="1"/>
</dbReference>
<dbReference type="PANTHER" id="PTHR46361:SF3">
    <property type="entry name" value="ELECTRON CARRIER_ PROTEIN DISULFIDE OXIDOREDUCTASE"/>
    <property type="match status" value="1"/>
</dbReference>
<dbReference type="PANTHER" id="PTHR46361">
    <property type="entry name" value="ELECTRON CARRIER/ PROTEIN DISULFIDE OXIDOREDUCTASE"/>
    <property type="match status" value="1"/>
</dbReference>
<dbReference type="CDD" id="cd04371">
    <property type="entry name" value="DEP"/>
    <property type="match status" value="1"/>
</dbReference>
<dbReference type="Pfam" id="PF00462">
    <property type="entry name" value="Glutaredoxin"/>
    <property type="match status" value="1"/>
</dbReference>
<dbReference type="AlphaFoldDB" id="A0A9N8HE24"/>
<dbReference type="SUPFAM" id="SSF52833">
    <property type="entry name" value="Thioredoxin-like"/>
    <property type="match status" value="1"/>
</dbReference>
<sequence>MGRITIFSTNDCHFCLRAKRELQYRCLPFVEIDIGAFPERKEDMLELAGRYSVPQIFLNDTWIGGCDKLLVLLDQWDNEASEAENDVSCQDVIEAEKKAFGGRSISEGILENCRIWRKYQEEVASKPDPADPRLALPTPLVVKSDNPQQGEGGVDVPARALLMEKNVSEADLDEEGYGEESNFGCIPLPDGTCAGIREVTNDLVENMPRHKLAYLAKFYTDCFPGKEGVDALLKIYPFESPSSSSDISDEDREEATAKARAKAVKFGLLLQQYGILHHVCNERKFQDTSSYYYRLQPFHEPRVLNSFQSLQRVLQQLPKDHPVPKSFRGLPVEEDQKDLGSMGSQHDKKKKGMLDLSSSNHDKKKKGMLDLSSSNHDRKKKDSGPDFPLPLVLTPQGALALLSRLQKLLTNIEVRATGRDGIDFLAAKDYDDPDFQLLEEGSCQLQCMDPMALAATMTHEEKMVFGIHLYNIMVRHAYIKVGIPLKSSQRGAFFTGVCYNVANQILSLDDVEHGIIRANTRHPYHLSAQFVGDDPRRAWAVSKLDPRIHFTLFCGANSCPPSSHYTVDNLENELQLAAESFVQEDSNVLVDRENNTLHLSMLFKWYRSDFGASSNRDLPAVILKYLPKRGEKYKALSKMFEKKSGSFSGLFRSSGGADIKIKFLPYDWGSKAAPGKCLEFTSGALRTREVSLRAPFSKQRGTSPLPKGCIPAS</sequence>
<dbReference type="EMBL" id="CAICTM010000367">
    <property type="protein sequence ID" value="CAB9508960.1"/>
    <property type="molecule type" value="Genomic_DNA"/>
</dbReference>
<gene>
    <name evidence="3" type="ORF">SEMRO_368_G128050.1</name>
</gene>
<keyword evidence="4" id="KW-1185">Reference proteome</keyword>
<feature type="domain" description="DEP" evidence="2">
    <location>
        <begin position="203"/>
        <end position="297"/>
    </location>
</feature>
<name>A0A9N8HE24_9STRA</name>
<dbReference type="InterPro" id="IPR036388">
    <property type="entry name" value="WH-like_DNA-bd_sf"/>
</dbReference>
<dbReference type="Proteomes" id="UP001153069">
    <property type="component" value="Unassembled WGS sequence"/>
</dbReference>
<dbReference type="InterPro" id="IPR036390">
    <property type="entry name" value="WH_DNA-bd_sf"/>
</dbReference>
<dbReference type="InterPro" id="IPR014025">
    <property type="entry name" value="Glutaredoxin_subgr"/>
</dbReference>
<dbReference type="PRINTS" id="PR00160">
    <property type="entry name" value="GLUTAREDOXIN"/>
</dbReference>
<evidence type="ECO:0000313" key="4">
    <source>
        <dbReference type="Proteomes" id="UP001153069"/>
    </source>
</evidence>
<dbReference type="SMART" id="SM00049">
    <property type="entry name" value="DEP"/>
    <property type="match status" value="1"/>
</dbReference>
<dbReference type="Gene3D" id="3.40.30.10">
    <property type="entry name" value="Glutaredoxin"/>
    <property type="match status" value="1"/>
</dbReference>
<dbReference type="InterPro" id="IPR006869">
    <property type="entry name" value="DUF547"/>
</dbReference>
<evidence type="ECO:0000313" key="3">
    <source>
        <dbReference type="EMBL" id="CAB9508960.1"/>
    </source>
</evidence>
<dbReference type="InterPro" id="IPR000591">
    <property type="entry name" value="DEP_dom"/>
</dbReference>
<protein>
    <submittedName>
        <fullName evidence="3">Glutaredoxin 3</fullName>
    </submittedName>
</protein>
<dbReference type="GO" id="GO:0035556">
    <property type="term" value="P:intracellular signal transduction"/>
    <property type="evidence" value="ECO:0007669"/>
    <property type="project" value="InterPro"/>
</dbReference>
<dbReference type="SUPFAM" id="SSF46785">
    <property type="entry name" value="Winged helix' DNA-binding domain"/>
    <property type="match status" value="1"/>
</dbReference>
<dbReference type="Pfam" id="PF04784">
    <property type="entry name" value="DUF547"/>
    <property type="match status" value="1"/>
</dbReference>